<dbReference type="Proteomes" id="UP000345527">
    <property type="component" value="Unassembled WGS sequence"/>
</dbReference>
<evidence type="ECO:0000256" key="4">
    <source>
        <dbReference type="ARBA" id="ARBA00022729"/>
    </source>
</evidence>
<evidence type="ECO:0000256" key="1">
    <source>
        <dbReference type="ARBA" id="ARBA00004196"/>
    </source>
</evidence>
<evidence type="ECO:0000256" key="2">
    <source>
        <dbReference type="ARBA" id="ARBA00008814"/>
    </source>
</evidence>
<dbReference type="SUPFAM" id="SSF53807">
    <property type="entry name" value="Helical backbone' metal receptor"/>
    <property type="match status" value="1"/>
</dbReference>
<dbReference type="RefSeq" id="WP_150353705.1">
    <property type="nucleotide sequence ID" value="NZ_RZNZ01000018.1"/>
</dbReference>
<dbReference type="InterPro" id="IPR051313">
    <property type="entry name" value="Bact_iron-sidero_bind"/>
</dbReference>
<dbReference type="GO" id="GO:1901678">
    <property type="term" value="P:iron coordination entity transport"/>
    <property type="evidence" value="ECO:0007669"/>
    <property type="project" value="UniProtKB-ARBA"/>
</dbReference>
<dbReference type="PANTHER" id="PTHR30532">
    <property type="entry name" value="IRON III DICITRATE-BINDING PERIPLASMIC PROTEIN"/>
    <property type="match status" value="1"/>
</dbReference>
<feature type="domain" description="Fe/B12 periplasmic-binding" evidence="6">
    <location>
        <begin position="72"/>
        <end position="353"/>
    </location>
</feature>
<dbReference type="EMBL" id="RZNZ01000018">
    <property type="protein sequence ID" value="KAA8816990.1"/>
    <property type="molecule type" value="Genomic_DNA"/>
</dbReference>
<proteinExistence type="inferred from homology"/>
<dbReference type="Gene3D" id="3.40.50.1980">
    <property type="entry name" value="Nitrogenase molybdenum iron protein domain"/>
    <property type="match status" value="2"/>
</dbReference>
<evidence type="ECO:0000256" key="3">
    <source>
        <dbReference type="ARBA" id="ARBA00022448"/>
    </source>
</evidence>
<dbReference type="GO" id="GO:0030288">
    <property type="term" value="C:outer membrane-bounded periplasmic space"/>
    <property type="evidence" value="ECO:0007669"/>
    <property type="project" value="TreeGrafter"/>
</dbReference>
<keyword evidence="4 5" id="KW-0732">Signal</keyword>
<dbReference type="EMBL" id="RZOA01000006">
    <property type="protein sequence ID" value="KAA8823762.1"/>
    <property type="molecule type" value="Genomic_DNA"/>
</dbReference>
<keyword evidence="3" id="KW-0813">Transport</keyword>
<comment type="caution">
    <text evidence="8">The sequence shown here is derived from an EMBL/GenBank/DDBJ whole genome shotgun (WGS) entry which is preliminary data.</text>
</comment>
<feature type="signal peptide" evidence="5">
    <location>
        <begin position="1"/>
        <end position="34"/>
    </location>
</feature>
<name>A0A5J5DSU4_9BIFI</name>
<keyword evidence="10" id="KW-1185">Reference proteome</keyword>
<dbReference type="CDD" id="cd01146">
    <property type="entry name" value="FhuD"/>
    <property type="match status" value="1"/>
</dbReference>
<dbReference type="OrthoDB" id="1846031at2"/>
<comment type="similarity">
    <text evidence="2">Belongs to the bacterial solute-binding protein 8 family.</text>
</comment>
<feature type="chain" id="PRO_5030131985" evidence="5">
    <location>
        <begin position="35"/>
        <end position="357"/>
    </location>
</feature>
<dbReference type="AlphaFoldDB" id="A0A5J5DSU4"/>
<dbReference type="PANTHER" id="PTHR30532:SF24">
    <property type="entry name" value="FERRIC ENTEROBACTIN-BINDING PERIPLASMIC PROTEIN FEPB"/>
    <property type="match status" value="1"/>
</dbReference>
<gene>
    <name evidence="8" type="ORF">EM848_04315</name>
    <name evidence="7" type="ORF">EMO90_10690</name>
</gene>
<sequence length="357" mass="37517">MTASRLATISRRLTATALAALTVIGMSACGSQNAATTATSGNNSASQSADGAFPVTIKHALGETTIQSQPKRVAAIGWGADDALVALGIAPVTLKDNGTFGKTVDGFLPWTKDALDKMNLSADQMPTLHDESDDIDAEAIAAAEPDLIIGPYSGVTEDQYKTLSKIAPTVPQIKAAWSEPWRDEIEVVAQAVGKEDEGKQLISDLENTIASEAAKYPDIKGKTAAVLYMDASKLSSFSLYNTLDTRAQFLNDFGFETPDSVKKISENASTFYADVSSENADQYADIDVIVTYGTPDLLDAIQKDPLLSKIPAVANGSVVVIDTSTEMANALSPTALSIPATAAEYAKMLGEAAAKVK</sequence>
<reference evidence="9 10" key="1">
    <citation type="journal article" date="2019" name="Syst. Appl. Microbiol.">
        <title>Characterization of Bifidobacterium species in feaces of the Egyptian fruit bat: Description of B. vespertilionis sp. nov. and B. rousetti sp. nov.</title>
        <authorList>
            <person name="Modesto M."/>
            <person name="Satti M."/>
            <person name="Watanabe K."/>
            <person name="Puglisi E."/>
            <person name="Morelli L."/>
            <person name="Huang C.-H."/>
            <person name="Liou J.-S."/>
            <person name="Miyashita M."/>
            <person name="Tamura T."/>
            <person name="Saito S."/>
            <person name="Mori K."/>
            <person name="Huang L."/>
            <person name="Sciavilla P."/>
            <person name="Sandri C."/>
            <person name="Spiezio C."/>
            <person name="Vitali F."/>
            <person name="Cavalieri D."/>
            <person name="Perpetuini G."/>
            <person name="Tofalo R."/>
            <person name="Bonetti A."/>
            <person name="Arita M."/>
            <person name="Mattarelli P."/>
        </authorList>
    </citation>
    <scope>NUCLEOTIDE SEQUENCE [LARGE SCALE GENOMIC DNA]</scope>
    <source>
        <strain evidence="7 10">RST16</strain>
        <strain evidence="8 9">RST8</strain>
    </source>
</reference>
<evidence type="ECO:0000313" key="7">
    <source>
        <dbReference type="EMBL" id="KAA8816990.1"/>
    </source>
</evidence>
<organism evidence="8 9">
    <name type="scientific">Bifidobacterium vespertilionis</name>
    <dbReference type="NCBI Taxonomy" id="2562524"/>
    <lineage>
        <taxon>Bacteria</taxon>
        <taxon>Bacillati</taxon>
        <taxon>Actinomycetota</taxon>
        <taxon>Actinomycetes</taxon>
        <taxon>Bifidobacteriales</taxon>
        <taxon>Bifidobacteriaceae</taxon>
        <taxon>Bifidobacterium</taxon>
    </lineage>
</organism>
<evidence type="ECO:0000313" key="10">
    <source>
        <dbReference type="Proteomes" id="UP000374630"/>
    </source>
</evidence>
<evidence type="ECO:0000313" key="9">
    <source>
        <dbReference type="Proteomes" id="UP000345527"/>
    </source>
</evidence>
<evidence type="ECO:0000256" key="5">
    <source>
        <dbReference type="SAM" id="SignalP"/>
    </source>
</evidence>
<dbReference type="InterPro" id="IPR002491">
    <property type="entry name" value="ABC_transptr_periplasmic_BD"/>
</dbReference>
<protein>
    <submittedName>
        <fullName evidence="8">Iron-siderophore ABC transporter substrate-binding protein</fullName>
    </submittedName>
</protein>
<dbReference type="PROSITE" id="PS50983">
    <property type="entry name" value="FE_B12_PBP"/>
    <property type="match status" value="1"/>
</dbReference>
<comment type="subcellular location">
    <subcellularLocation>
        <location evidence="1">Cell envelope</location>
    </subcellularLocation>
</comment>
<dbReference type="PROSITE" id="PS51257">
    <property type="entry name" value="PROKAR_LIPOPROTEIN"/>
    <property type="match status" value="1"/>
</dbReference>
<accession>A0A5J5DSU4</accession>
<dbReference type="Pfam" id="PF01497">
    <property type="entry name" value="Peripla_BP_2"/>
    <property type="match status" value="1"/>
</dbReference>
<evidence type="ECO:0000313" key="8">
    <source>
        <dbReference type="EMBL" id="KAA8823762.1"/>
    </source>
</evidence>
<evidence type="ECO:0000259" key="6">
    <source>
        <dbReference type="PROSITE" id="PS50983"/>
    </source>
</evidence>
<dbReference type="Proteomes" id="UP000374630">
    <property type="component" value="Unassembled WGS sequence"/>
</dbReference>